<feature type="chain" id="PRO_5016995972" evidence="1">
    <location>
        <begin position="33"/>
        <end position="683"/>
    </location>
</feature>
<evidence type="ECO:0000313" key="3">
    <source>
        <dbReference type="EMBL" id="SUP61963.1"/>
    </source>
</evidence>
<dbReference type="RefSeq" id="WP_100457081.1">
    <property type="nucleotide sequence ID" value="NZ_UHID01000008.1"/>
</dbReference>
<sequence length="683" mass="74949">MKRARPGGTAALVLSLVAALLLSGLGAGGAGAAERPWWEPVDRPAPDSRIDVSGEPFTGTDANGDVRGFVDTHNHLMTNEAFGGKLVCGKPFSDKGVADALKDCPEHYPDGAGALLENLTVDPDGHHDPVGWPTFEDWPSSTTMSHQQNYYAWLERAWRAGQRVLVTDLTSNGVICSIYVRDRGCDEMESVRLQAEKTYEMQDYVDKMFGGSGKGWFRIVKSPEQARQVVEAGKLAVVLGMETSEPFGCKQVLGVAQCSKADIDKGLDELDALGVSSMFLCHKFDNALCGVRFDEGTTGTIINVGQFLSTGTFWQTEKCTGPQHDNPIGSARVPEIEAELPRGTSVPEYDENAQCNTRGLTRLGEYALNAMMDRGMMVEVDHMSVKAAGRAMDIMESVRYPGIVSSHSWMDRGWTERLYRMGGFVGSYDMDSEAFVEDTAATADLREKYGVGLGYGTDFNGLGSHPAPRGADAPDKVTYPFRSYPQGPLVDRQHTGERVWDVNTDGGAHVGLIPDWIEDVRHLGGDPVVDELLHGAQSYLDTWKATRTWDRPADLARSGAASASSSEFSLVTSYRPDRAVDGNSATRWASDWSDDQWWSVDLRSPQPVGRVVLDWEKAHAAAYRVEVSEDNRNWRTVWRTTEGRGGVETAVFPPTTARYLRVHGTGRATEYGYSLWEVAVHAR</sequence>
<feature type="signal peptide" evidence="1">
    <location>
        <begin position="1"/>
        <end position="32"/>
    </location>
</feature>
<name>A0A380P9T6_STRGR</name>
<dbReference type="EMBL" id="UHID01000008">
    <property type="protein sequence ID" value="SUP61963.1"/>
    <property type="molecule type" value="Genomic_DNA"/>
</dbReference>
<dbReference type="InterPro" id="IPR000421">
    <property type="entry name" value="FA58C"/>
</dbReference>
<dbReference type="PROSITE" id="PS50022">
    <property type="entry name" value="FA58C_3"/>
    <property type="match status" value="1"/>
</dbReference>
<keyword evidence="1" id="KW-0732">Signal</keyword>
<dbReference type="Gene3D" id="2.60.120.260">
    <property type="entry name" value="Galactose-binding domain-like"/>
    <property type="match status" value="1"/>
</dbReference>
<dbReference type="AlphaFoldDB" id="A0A380P9T6"/>
<dbReference type="InterPro" id="IPR032466">
    <property type="entry name" value="Metal_Hydrolase"/>
</dbReference>
<evidence type="ECO:0000313" key="4">
    <source>
        <dbReference type="Proteomes" id="UP000254150"/>
    </source>
</evidence>
<protein>
    <submittedName>
        <fullName evidence="3">Putative secreted protein</fullName>
    </submittedName>
</protein>
<dbReference type="SUPFAM" id="SSF51556">
    <property type="entry name" value="Metallo-dependent hydrolases"/>
    <property type="match status" value="1"/>
</dbReference>
<dbReference type="SUPFAM" id="SSF49785">
    <property type="entry name" value="Galactose-binding domain-like"/>
    <property type="match status" value="1"/>
</dbReference>
<evidence type="ECO:0000256" key="1">
    <source>
        <dbReference type="SAM" id="SignalP"/>
    </source>
</evidence>
<feature type="domain" description="F5/8 type C" evidence="2">
    <location>
        <begin position="544"/>
        <end position="683"/>
    </location>
</feature>
<gene>
    <name evidence="3" type="ORF">NCTC7807_05122</name>
</gene>
<dbReference type="GeneID" id="95070913"/>
<organism evidence="3 4">
    <name type="scientific">Streptomyces griseus</name>
    <dbReference type="NCBI Taxonomy" id="1911"/>
    <lineage>
        <taxon>Bacteria</taxon>
        <taxon>Bacillati</taxon>
        <taxon>Actinomycetota</taxon>
        <taxon>Actinomycetes</taxon>
        <taxon>Kitasatosporales</taxon>
        <taxon>Streptomycetaceae</taxon>
        <taxon>Streptomyces</taxon>
    </lineage>
</organism>
<dbReference type="InterPro" id="IPR008979">
    <property type="entry name" value="Galactose-bd-like_sf"/>
</dbReference>
<proteinExistence type="predicted"/>
<accession>A0A380P9T6</accession>
<evidence type="ECO:0000259" key="2">
    <source>
        <dbReference type="PROSITE" id="PS50022"/>
    </source>
</evidence>
<dbReference type="Proteomes" id="UP000254150">
    <property type="component" value="Unassembled WGS sequence"/>
</dbReference>
<dbReference type="Gene3D" id="3.20.20.140">
    <property type="entry name" value="Metal-dependent hydrolases"/>
    <property type="match status" value="1"/>
</dbReference>
<dbReference type="Pfam" id="PF22633">
    <property type="entry name" value="F5_F8_type_C_2"/>
    <property type="match status" value="1"/>
</dbReference>
<reference evidence="3 4" key="1">
    <citation type="submission" date="2018-06" db="EMBL/GenBank/DDBJ databases">
        <authorList>
            <consortium name="Pathogen Informatics"/>
            <person name="Doyle S."/>
        </authorList>
    </citation>
    <scope>NUCLEOTIDE SEQUENCE [LARGE SCALE GENOMIC DNA]</scope>
    <source>
        <strain evidence="3 4">NCTC7807</strain>
    </source>
</reference>